<name>W6JIM4_9POXV</name>
<dbReference type="OrthoDB" id="28205at10239"/>
<feature type="coiled-coil region" evidence="1">
    <location>
        <begin position="133"/>
        <end position="188"/>
    </location>
</feature>
<feature type="domain" description="KilA-N" evidence="2">
    <location>
        <begin position="18"/>
        <end position="131"/>
    </location>
</feature>
<organism evidence="3 4">
    <name type="scientific">Alphaentomopoxvirus acuprea</name>
    <dbReference type="NCBI Taxonomy" id="62099"/>
    <lineage>
        <taxon>Viruses</taxon>
        <taxon>Varidnaviria</taxon>
        <taxon>Bamfordvirae</taxon>
        <taxon>Nucleocytoviricota</taxon>
        <taxon>Pokkesviricetes</taxon>
        <taxon>Chitovirales</taxon>
        <taxon>Poxviridae</taxon>
        <taxon>Entomopoxvirinae</taxon>
        <taxon>Alphaentomopoxvirus</taxon>
    </lineage>
</organism>
<evidence type="ECO:0000313" key="3">
    <source>
        <dbReference type="EMBL" id="BAO49423.1"/>
    </source>
</evidence>
<dbReference type="PROSITE" id="PS51301">
    <property type="entry name" value="KILA_N"/>
    <property type="match status" value="1"/>
</dbReference>
<keyword evidence="4" id="KW-1185">Reference proteome</keyword>
<dbReference type="KEGG" id="vg:18263492"/>
<dbReference type="RefSeq" id="YP_009001536.1">
    <property type="nucleotide sequence ID" value="NC_023426.1"/>
</dbReference>
<dbReference type="InterPro" id="IPR018004">
    <property type="entry name" value="KilA/APSES_HTH"/>
</dbReference>
<dbReference type="InterPro" id="IPR017880">
    <property type="entry name" value="KilA_N"/>
</dbReference>
<sequence>MEITDLCFKFIKKHNDYEYHYAKYGEFIVVMIKSNDYTNGYINATKLCQYGNKLYKNWLQLESSKDLINEISLAGIPAAENNDIFFKFMGGKGKEYDIIRGTYVNDKLILSISLWLSSKFYLHVSDIIKNYFVNNFKNEIKLNKNKLDDLNIEVDKYNKIIEEKNNCITSLENSIQELNISNNKLNNTLQDIKPKIINTPISLDKYSTFAVFKINNNDANDKKYYITTVCERDFDKRYNNLSIEYINIRLKLKLENIPNAKYLFDKIKNELENEIEWNRNIVELKNISEATLLRIIQEIREEIDL</sequence>
<dbReference type="GeneID" id="18263492"/>
<keyword evidence="1" id="KW-0175">Coiled coil</keyword>
<dbReference type="EMBL" id="AP013055">
    <property type="protein sequence ID" value="BAO49423.1"/>
    <property type="molecule type" value="Genomic_DNA"/>
</dbReference>
<evidence type="ECO:0000256" key="1">
    <source>
        <dbReference type="SAM" id="Coils"/>
    </source>
</evidence>
<proteinExistence type="predicted"/>
<dbReference type="Pfam" id="PF04383">
    <property type="entry name" value="KilA-N"/>
    <property type="match status" value="1"/>
</dbReference>
<protein>
    <submittedName>
        <fullName evidence="3">KilA-N domain-containing protein</fullName>
    </submittedName>
</protein>
<evidence type="ECO:0000259" key="2">
    <source>
        <dbReference type="PROSITE" id="PS51301"/>
    </source>
</evidence>
<dbReference type="Proteomes" id="UP000174145">
    <property type="component" value="Segment"/>
</dbReference>
<reference evidence="3 4" key="1">
    <citation type="journal article" date="2014" name="Virology">
        <title>The complete genome sequence of the Alphaentomopoxvirus Anomala cuprea entomopoxvirus, including its terminal hairpin loop sequences, suggests a potentially unique mode of apoptosis inhibition and mode of DNA replication.</title>
        <authorList>
            <person name="Mitsuhashi W."/>
            <person name="Miyamoto K."/>
            <person name="Wada S."/>
        </authorList>
    </citation>
    <scope>NUCLEOTIDE SEQUENCE [LARGE SCALE GENOMIC DNA]</scope>
    <source>
        <strain evidence="3">CV6M</strain>
    </source>
</reference>
<evidence type="ECO:0000313" key="4">
    <source>
        <dbReference type="Proteomes" id="UP000174145"/>
    </source>
</evidence>
<accession>W6JIM4</accession>